<dbReference type="EMBL" id="QJJQ01000010">
    <property type="protein sequence ID" value="PXW85613.1"/>
    <property type="molecule type" value="Genomic_DNA"/>
</dbReference>
<proteinExistence type="predicted"/>
<evidence type="ECO:0000256" key="1">
    <source>
        <dbReference type="SAM" id="Phobius"/>
    </source>
</evidence>
<gene>
    <name evidence="2" type="ORF">DFR56_110114</name>
</gene>
<dbReference type="AlphaFoldDB" id="A0A2V3VUJ6"/>
<evidence type="ECO:0000313" key="2">
    <source>
        <dbReference type="EMBL" id="PXW85613.1"/>
    </source>
</evidence>
<name>A0A2V3VUJ6_9BACI</name>
<keyword evidence="1" id="KW-0472">Membrane</keyword>
<comment type="caution">
    <text evidence="2">The sequence shown here is derived from an EMBL/GenBank/DDBJ whole genome shotgun (WGS) entry which is preliminary data.</text>
</comment>
<keyword evidence="1" id="KW-1133">Transmembrane helix</keyword>
<reference evidence="2 3" key="1">
    <citation type="submission" date="2018-05" db="EMBL/GenBank/DDBJ databases">
        <title>Genomic Encyclopedia of Type Strains, Phase IV (KMG-IV): sequencing the most valuable type-strain genomes for metagenomic binning, comparative biology and taxonomic classification.</title>
        <authorList>
            <person name="Goeker M."/>
        </authorList>
    </citation>
    <scope>NUCLEOTIDE SEQUENCE [LARGE SCALE GENOMIC DNA]</scope>
    <source>
        <strain evidence="2 3">DSM 28556</strain>
    </source>
</reference>
<sequence>MKSYLFTLSWGVVVWLCAILFFRFFGEYILFQPGSSTFIISITLLITVTGCLLYIITLLYMRFDPSNYAPLKLGVMGTCIGLLLDAFSLSLYPIVFPALNDSQIIAFTVWMSAAYALYLMIPALMNIRKLGVR</sequence>
<keyword evidence="3" id="KW-1185">Reference proteome</keyword>
<dbReference type="Proteomes" id="UP000247978">
    <property type="component" value="Unassembled WGS sequence"/>
</dbReference>
<accession>A0A2V3VUJ6</accession>
<protein>
    <recommendedName>
        <fullName evidence="4">DUF5367 family protein</fullName>
    </recommendedName>
</protein>
<evidence type="ECO:0000313" key="3">
    <source>
        <dbReference type="Proteomes" id="UP000247978"/>
    </source>
</evidence>
<feature type="transmembrane region" description="Helical" evidence="1">
    <location>
        <begin position="73"/>
        <end position="92"/>
    </location>
</feature>
<evidence type="ECO:0008006" key="4">
    <source>
        <dbReference type="Google" id="ProtNLM"/>
    </source>
</evidence>
<keyword evidence="1" id="KW-0812">Transmembrane</keyword>
<feature type="transmembrane region" description="Helical" evidence="1">
    <location>
        <begin position="38"/>
        <end position="61"/>
    </location>
</feature>
<feature type="transmembrane region" description="Helical" evidence="1">
    <location>
        <begin position="104"/>
        <end position="125"/>
    </location>
</feature>
<dbReference type="OrthoDB" id="2679428at2"/>
<dbReference type="RefSeq" id="WP_110396071.1">
    <property type="nucleotide sequence ID" value="NZ_JADIJL010000018.1"/>
</dbReference>
<organism evidence="2 3">
    <name type="scientific">Pseudogracilibacillus auburnensis</name>
    <dbReference type="NCBI Taxonomy" id="1494959"/>
    <lineage>
        <taxon>Bacteria</taxon>
        <taxon>Bacillati</taxon>
        <taxon>Bacillota</taxon>
        <taxon>Bacilli</taxon>
        <taxon>Bacillales</taxon>
        <taxon>Bacillaceae</taxon>
        <taxon>Pseudogracilibacillus</taxon>
    </lineage>
</organism>
<feature type="transmembrane region" description="Helical" evidence="1">
    <location>
        <begin position="7"/>
        <end position="26"/>
    </location>
</feature>